<dbReference type="eggNOG" id="ENOG50342SB">
    <property type="taxonomic scope" value="Bacteria"/>
</dbReference>
<name>B3ECW4_CHLL2</name>
<dbReference type="RefSeq" id="WP_012466266.1">
    <property type="nucleotide sequence ID" value="NC_010803.1"/>
</dbReference>
<evidence type="ECO:0000313" key="1">
    <source>
        <dbReference type="EMBL" id="ACD90389.1"/>
    </source>
</evidence>
<sequence length="155" mass="17091" precursor="true">MMKTHSQPILFAMAVVAVTASLLITPLSWAEVQAKTTGIHTPARGSAERKAILDAMRLKVKELHQLDVVFVVVTMKVGNGWAWVHTQPQSKDGSSHYEDFLALLHRIKGSWRVVEIPCTEPDNSDCIDSPGYFGKLASRFPGMPRELLPVDSGKP</sequence>
<organism evidence="1 2">
    <name type="scientific">Chlorobium limicola (strain DSM 245 / NBRC 103803 / 6330)</name>
    <dbReference type="NCBI Taxonomy" id="290315"/>
    <lineage>
        <taxon>Bacteria</taxon>
        <taxon>Pseudomonadati</taxon>
        <taxon>Chlorobiota</taxon>
        <taxon>Chlorobiia</taxon>
        <taxon>Chlorobiales</taxon>
        <taxon>Chlorobiaceae</taxon>
        <taxon>Chlorobium/Pelodictyon group</taxon>
        <taxon>Chlorobium</taxon>
    </lineage>
</organism>
<dbReference type="AlphaFoldDB" id="B3ECW4"/>
<protein>
    <submittedName>
        <fullName evidence="1">Uncharacterized protein</fullName>
    </submittedName>
</protein>
<dbReference type="HOGENOM" id="CLU_142733_0_0_10"/>
<dbReference type="Proteomes" id="UP000008841">
    <property type="component" value="Chromosome"/>
</dbReference>
<gene>
    <name evidence="1" type="ordered locus">Clim_1323</name>
</gene>
<accession>B3ECW4</accession>
<dbReference type="EMBL" id="CP001097">
    <property type="protein sequence ID" value="ACD90389.1"/>
    <property type="molecule type" value="Genomic_DNA"/>
</dbReference>
<reference evidence="1 2" key="1">
    <citation type="submission" date="2008-05" db="EMBL/GenBank/DDBJ databases">
        <title>Complete sequence of Chlorobium limicola DSM 245.</title>
        <authorList>
            <consortium name="US DOE Joint Genome Institute"/>
            <person name="Lucas S."/>
            <person name="Copeland A."/>
            <person name="Lapidus A."/>
            <person name="Glavina del Rio T."/>
            <person name="Dalin E."/>
            <person name="Tice H."/>
            <person name="Bruce D."/>
            <person name="Goodwin L."/>
            <person name="Pitluck S."/>
            <person name="Schmutz J."/>
            <person name="Larimer F."/>
            <person name="Land M."/>
            <person name="Hauser L."/>
            <person name="Kyrpides N."/>
            <person name="Ovchinnikova G."/>
            <person name="Zhao F."/>
            <person name="Li T."/>
            <person name="Liu Z."/>
            <person name="Overmann J."/>
            <person name="Bryant D.A."/>
            <person name="Richardson P."/>
        </authorList>
    </citation>
    <scope>NUCLEOTIDE SEQUENCE [LARGE SCALE GENOMIC DNA]</scope>
    <source>
        <strain evidence="2">DSM 245 / NBRC 103803 / 6330</strain>
    </source>
</reference>
<evidence type="ECO:0000313" key="2">
    <source>
        <dbReference type="Proteomes" id="UP000008841"/>
    </source>
</evidence>
<proteinExistence type="predicted"/>
<dbReference type="KEGG" id="cli:Clim_1323"/>